<keyword evidence="2" id="KW-1185">Reference proteome</keyword>
<dbReference type="EMBL" id="MU266454">
    <property type="protein sequence ID" value="KAH7923362.1"/>
    <property type="molecule type" value="Genomic_DNA"/>
</dbReference>
<protein>
    <submittedName>
        <fullName evidence="1">Uncharacterized protein</fullName>
    </submittedName>
</protein>
<accession>A0ACB8BCF4</accession>
<evidence type="ECO:0000313" key="2">
    <source>
        <dbReference type="Proteomes" id="UP000790709"/>
    </source>
</evidence>
<organism evidence="1 2">
    <name type="scientific">Leucogyrophana mollusca</name>
    <dbReference type="NCBI Taxonomy" id="85980"/>
    <lineage>
        <taxon>Eukaryota</taxon>
        <taxon>Fungi</taxon>
        <taxon>Dikarya</taxon>
        <taxon>Basidiomycota</taxon>
        <taxon>Agaricomycotina</taxon>
        <taxon>Agaricomycetes</taxon>
        <taxon>Agaricomycetidae</taxon>
        <taxon>Boletales</taxon>
        <taxon>Boletales incertae sedis</taxon>
        <taxon>Leucogyrophana</taxon>
    </lineage>
</organism>
<sequence>MTPSRSLLFSLLSLVPLVASHGFVKQVIIDGQAYQGSIPGGTTNPSAIRQISTIDPVKGASNPSLNCGMNATLASDVANANPGSQIQIDWVGSSTGDSNWPHNTGPIMTYMAACDGSCATYDSANAEWFKISELGLLPGNTTWYQSLIMNGAMANVTIPGNIAPGNYLLRSELISLQLAVSEGGAEFYPSCTQLKIGGSQDGTPSSSDLVTFPGGYTDTEAGIYDPNIYNTPVDYDFPGPPVATLTAGSGAPAPSASSSPTGSGASSSSSASGSSSTSSTTTTSNSGASTSSSTTTSAGSSTSKGSAMCMLAPSSSGTSSSSMKRRHRLSHAKRRL</sequence>
<comment type="caution">
    <text evidence="1">The sequence shown here is derived from an EMBL/GenBank/DDBJ whole genome shotgun (WGS) entry which is preliminary data.</text>
</comment>
<proteinExistence type="predicted"/>
<dbReference type="Proteomes" id="UP000790709">
    <property type="component" value="Unassembled WGS sequence"/>
</dbReference>
<reference evidence="1" key="1">
    <citation type="journal article" date="2021" name="New Phytol.">
        <title>Evolutionary innovations through gain and loss of genes in the ectomycorrhizal Boletales.</title>
        <authorList>
            <person name="Wu G."/>
            <person name="Miyauchi S."/>
            <person name="Morin E."/>
            <person name="Kuo A."/>
            <person name="Drula E."/>
            <person name="Varga T."/>
            <person name="Kohler A."/>
            <person name="Feng B."/>
            <person name="Cao Y."/>
            <person name="Lipzen A."/>
            <person name="Daum C."/>
            <person name="Hundley H."/>
            <person name="Pangilinan J."/>
            <person name="Johnson J."/>
            <person name="Barry K."/>
            <person name="LaButti K."/>
            <person name="Ng V."/>
            <person name="Ahrendt S."/>
            <person name="Min B."/>
            <person name="Choi I.G."/>
            <person name="Park H."/>
            <person name="Plett J.M."/>
            <person name="Magnuson J."/>
            <person name="Spatafora J.W."/>
            <person name="Nagy L.G."/>
            <person name="Henrissat B."/>
            <person name="Grigoriev I.V."/>
            <person name="Yang Z.L."/>
            <person name="Xu J."/>
            <person name="Martin F.M."/>
        </authorList>
    </citation>
    <scope>NUCLEOTIDE SEQUENCE</scope>
    <source>
        <strain evidence="1">KUC20120723A-06</strain>
    </source>
</reference>
<gene>
    <name evidence="1" type="ORF">BV22DRAFT_1015536</name>
</gene>
<name>A0ACB8BCF4_9AGAM</name>
<evidence type="ECO:0000313" key="1">
    <source>
        <dbReference type="EMBL" id="KAH7923362.1"/>
    </source>
</evidence>